<dbReference type="Gene3D" id="3.40.50.300">
    <property type="entry name" value="P-loop containing nucleotide triphosphate hydrolases"/>
    <property type="match status" value="1"/>
</dbReference>
<dbReference type="GO" id="GO:0003887">
    <property type="term" value="F:DNA-directed DNA polymerase activity"/>
    <property type="evidence" value="ECO:0007669"/>
    <property type="project" value="InterPro"/>
</dbReference>
<accession>H5SEK0</accession>
<dbReference type="GO" id="GO:0006261">
    <property type="term" value="P:DNA-templated DNA replication"/>
    <property type="evidence" value="ECO:0007669"/>
    <property type="project" value="TreeGrafter"/>
</dbReference>
<reference evidence="1" key="2">
    <citation type="journal article" date="2012" name="PLoS ONE">
        <title>A Deeply Branching Thermophilic Bacterium with an Ancient Acetyl-CoA Pathway Dominates a Subsurface Ecosystem.</title>
        <authorList>
            <person name="Takami H."/>
            <person name="Noguchi H."/>
            <person name="Takaki Y."/>
            <person name="Uchiyama I."/>
            <person name="Toyoda A."/>
            <person name="Nishi S."/>
            <person name="Chee G.-J."/>
            <person name="Arai W."/>
            <person name="Nunoura T."/>
            <person name="Itoh T."/>
            <person name="Hattori M."/>
            <person name="Takai K."/>
        </authorList>
    </citation>
    <scope>NUCLEOTIDE SEQUENCE</scope>
</reference>
<dbReference type="InterPro" id="IPR050238">
    <property type="entry name" value="DNA_Rep/Repair_Clamp_Loader"/>
</dbReference>
<evidence type="ECO:0000313" key="1">
    <source>
        <dbReference type="EMBL" id="BAL54586.1"/>
    </source>
</evidence>
<dbReference type="GO" id="GO:0008408">
    <property type="term" value="F:3'-5' exonuclease activity"/>
    <property type="evidence" value="ECO:0007669"/>
    <property type="project" value="InterPro"/>
</dbReference>
<dbReference type="SUPFAM" id="SSF52540">
    <property type="entry name" value="P-loop containing nucleoside triphosphate hydrolases"/>
    <property type="match status" value="1"/>
</dbReference>
<proteinExistence type="predicted"/>
<dbReference type="AlphaFoldDB" id="H5SEK0"/>
<dbReference type="PANTHER" id="PTHR11669">
    <property type="entry name" value="REPLICATION FACTOR C / DNA POLYMERASE III GAMMA-TAU SUBUNIT"/>
    <property type="match status" value="1"/>
</dbReference>
<gene>
    <name evidence="1" type="ORF">HGMM_F17C12C03</name>
</gene>
<organism evidence="1">
    <name type="scientific">uncultured prokaryote</name>
    <dbReference type="NCBI Taxonomy" id="198431"/>
    <lineage>
        <taxon>unclassified sequences</taxon>
        <taxon>environmental samples</taxon>
    </lineage>
</organism>
<dbReference type="InterPro" id="IPR004622">
    <property type="entry name" value="DNA_pol_HolB"/>
</dbReference>
<dbReference type="InterPro" id="IPR027417">
    <property type="entry name" value="P-loop_NTPase"/>
</dbReference>
<reference evidence="1" key="1">
    <citation type="journal article" date="2005" name="Environ. Microbiol.">
        <title>Genetic and functional properties of uncultivated thermophilic crenarchaeotes from a subsurface gold mine as revealed by analysis of genome fragments.</title>
        <authorList>
            <person name="Nunoura T."/>
            <person name="Hirayama H."/>
            <person name="Takami H."/>
            <person name="Oida H."/>
            <person name="Nishi S."/>
            <person name="Shimamura S."/>
            <person name="Suzuki Y."/>
            <person name="Inagaki F."/>
            <person name="Takai K."/>
            <person name="Nealson K.H."/>
            <person name="Horikoshi K."/>
        </authorList>
    </citation>
    <scope>NUCLEOTIDE SEQUENCE</scope>
</reference>
<protein>
    <submittedName>
        <fullName evidence="1">DNA polymerase III subunit delta'</fullName>
    </submittedName>
</protein>
<name>H5SEK0_9ZZZZ</name>
<dbReference type="NCBIfam" id="TIGR00678">
    <property type="entry name" value="holB"/>
    <property type="match status" value="1"/>
</dbReference>
<dbReference type="PANTHER" id="PTHR11669:SF8">
    <property type="entry name" value="DNA POLYMERASE III SUBUNIT DELTA"/>
    <property type="match status" value="1"/>
</dbReference>
<dbReference type="Pfam" id="PF13177">
    <property type="entry name" value="DNA_pol3_delta2"/>
    <property type="match status" value="1"/>
</dbReference>
<sequence>MLERLKGQQRAKHILKGFIEKQRIPSSLMFVGRDGIGKKTAALYFAMALNCKTKPMKGCGQCSICRRIESCIHPDVVIIDGTRAIGIEEVRGVQRKLHFRPVEGEKNVIIIDGAENMTPPASNALLKTLEEPPSHSVIILITSSPYSLPMTVISRCYRVPFEPLQESEILEILMERNVMDREKAMVISTICGGSVAEALEAEGCVGLKEAEGILSMLVSLKGANTERIAEYARQLGSRDETFLNRLFSIVRCFLLDGLKYKIDCLDYIKYRNFKERIMEFTSDLRIDELLYLIERTGRYQRILDFHPNRPLLMELYLHEIKGIYLKKETDEAV</sequence>
<dbReference type="EMBL" id="AP011694">
    <property type="protein sequence ID" value="BAL54586.1"/>
    <property type="molecule type" value="Genomic_DNA"/>
</dbReference>